<dbReference type="PRINTS" id="PR00385">
    <property type="entry name" value="P450"/>
</dbReference>
<evidence type="ECO:0000256" key="8">
    <source>
        <dbReference type="ARBA" id="ARBA00022824"/>
    </source>
</evidence>
<dbReference type="PANTHER" id="PTHR24291">
    <property type="entry name" value="CYTOCHROME P450 FAMILY 4"/>
    <property type="match status" value="1"/>
</dbReference>
<organism evidence="16 17">
    <name type="scientific">Bemisia tabaci</name>
    <name type="common">Sweetpotato whitefly</name>
    <name type="synonym">Aleurodes tabaci</name>
    <dbReference type="NCBI Taxonomy" id="7038"/>
    <lineage>
        <taxon>Eukaryota</taxon>
        <taxon>Metazoa</taxon>
        <taxon>Ecdysozoa</taxon>
        <taxon>Arthropoda</taxon>
        <taxon>Hexapoda</taxon>
        <taxon>Insecta</taxon>
        <taxon>Pterygota</taxon>
        <taxon>Neoptera</taxon>
        <taxon>Paraneoptera</taxon>
        <taxon>Hemiptera</taxon>
        <taxon>Sternorrhyncha</taxon>
        <taxon>Aleyrodoidea</taxon>
        <taxon>Aleyrodidae</taxon>
        <taxon>Aleyrodinae</taxon>
        <taxon>Bemisia</taxon>
    </lineage>
</organism>
<dbReference type="InterPro" id="IPR001128">
    <property type="entry name" value="Cyt_P450"/>
</dbReference>
<dbReference type="SUPFAM" id="SSF48264">
    <property type="entry name" value="Cytochrome P450"/>
    <property type="match status" value="1"/>
</dbReference>
<sequence length="300" mass="35119">MNERARIMIQKMQHHCGSGVEVDFYPYFFTASFDTLCEASFGVQVDSQLGRGRDWAQVIFRVTPLFMERLFAAWFYMGYIYEKTSAAKKMKKDCDDFREFSKNGSETTAQTNCFILLMLANHPDYQEKVFEEQYNIFGDTDRPITPDDLDKMEYLEQVIKETLRLFPVVPMFARHAEEDTKLTQNYVLPAGATAVIYPFFTHYDTELWPEPNKFNPDNFTAEKMANRHKYAFLPFSGGARGCIGNKFAMITMKTTLSIFIRQFRVSTTKKLEDIEVYMDLVLRCKGDWNMKLERRINQKS</sequence>
<gene>
    <name evidence="16" type="ORF">BEMITA_LOCUS12804</name>
</gene>
<dbReference type="GO" id="GO:0020037">
    <property type="term" value="F:heme binding"/>
    <property type="evidence" value="ECO:0007669"/>
    <property type="project" value="InterPro"/>
</dbReference>
<evidence type="ECO:0008006" key="18">
    <source>
        <dbReference type="Google" id="ProtNLM"/>
    </source>
</evidence>
<protein>
    <recommendedName>
        <fullName evidence="18">Cytochrome P450</fullName>
    </recommendedName>
</protein>
<evidence type="ECO:0000256" key="15">
    <source>
        <dbReference type="RuleBase" id="RU000461"/>
    </source>
</evidence>
<name>A0A9P0AJR5_BEMTA</name>
<keyword evidence="10 15" id="KW-0560">Oxidoreductase</keyword>
<accession>A0A9P0AJR5</accession>
<dbReference type="AlphaFoldDB" id="A0A9P0AJR5"/>
<keyword evidence="8" id="KW-0256">Endoplasmic reticulum</keyword>
<evidence type="ECO:0000256" key="9">
    <source>
        <dbReference type="ARBA" id="ARBA00022848"/>
    </source>
</evidence>
<reference evidence="16" key="1">
    <citation type="submission" date="2021-12" db="EMBL/GenBank/DDBJ databases">
        <authorList>
            <person name="King R."/>
        </authorList>
    </citation>
    <scope>NUCLEOTIDE SEQUENCE</scope>
</reference>
<dbReference type="InterPro" id="IPR017972">
    <property type="entry name" value="Cyt_P450_CS"/>
</dbReference>
<keyword evidence="13" id="KW-0472">Membrane</keyword>
<dbReference type="InterPro" id="IPR036396">
    <property type="entry name" value="Cyt_P450_sf"/>
</dbReference>
<keyword evidence="12 15" id="KW-0503">Monooxygenase</keyword>
<evidence type="ECO:0000256" key="12">
    <source>
        <dbReference type="ARBA" id="ARBA00023033"/>
    </source>
</evidence>
<keyword evidence="17" id="KW-1185">Reference proteome</keyword>
<dbReference type="GO" id="GO:0016705">
    <property type="term" value="F:oxidoreductase activity, acting on paired donors, with incorporation or reduction of molecular oxygen"/>
    <property type="evidence" value="ECO:0007669"/>
    <property type="project" value="InterPro"/>
</dbReference>
<dbReference type="GO" id="GO:0005506">
    <property type="term" value="F:iron ion binding"/>
    <property type="evidence" value="ECO:0007669"/>
    <property type="project" value="InterPro"/>
</dbReference>
<comment type="function">
    <text evidence="2">May be involved in the metabolism of insect hormones and in the breakdown of synthetic insecticides.</text>
</comment>
<proteinExistence type="inferred from homology"/>
<dbReference type="Proteomes" id="UP001152759">
    <property type="component" value="Chromosome 8"/>
</dbReference>
<evidence type="ECO:0000256" key="4">
    <source>
        <dbReference type="ARBA" id="ARBA00004406"/>
    </source>
</evidence>
<evidence type="ECO:0000256" key="11">
    <source>
        <dbReference type="ARBA" id="ARBA00023004"/>
    </source>
</evidence>
<dbReference type="InterPro" id="IPR002403">
    <property type="entry name" value="Cyt_P450_E_grp-IV"/>
</dbReference>
<evidence type="ECO:0000256" key="10">
    <source>
        <dbReference type="ARBA" id="ARBA00023002"/>
    </source>
</evidence>
<keyword evidence="7 14" id="KW-0479">Metal-binding</keyword>
<keyword evidence="9" id="KW-0492">Microsome</keyword>
<evidence type="ECO:0000256" key="2">
    <source>
        <dbReference type="ARBA" id="ARBA00003690"/>
    </source>
</evidence>
<evidence type="ECO:0000256" key="5">
    <source>
        <dbReference type="ARBA" id="ARBA00010617"/>
    </source>
</evidence>
<dbReference type="PROSITE" id="PS00086">
    <property type="entry name" value="CYTOCHROME_P450"/>
    <property type="match status" value="1"/>
</dbReference>
<evidence type="ECO:0000256" key="3">
    <source>
        <dbReference type="ARBA" id="ARBA00004174"/>
    </source>
</evidence>
<dbReference type="Pfam" id="PF00067">
    <property type="entry name" value="p450"/>
    <property type="match status" value="1"/>
</dbReference>
<dbReference type="PANTHER" id="PTHR24291:SF189">
    <property type="entry name" value="CYTOCHROME P450 4C3-RELATED"/>
    <property type="match status" value="1"/>
</dbReference>
<evidence type="ECO:0000256" key="7">
    <source>
        <dbReference type="ARBA" id="ARBA00022723"/>
    </source>
</evidence>
<evidence type="ECO:0000256" key="14">
    <source>
        <dbReference type="PIRSR" id="PIRSR602403-1"/>
    </source>
</evidence>
<comment type="subcellular location">
    <subcellularLocation>
        <location evidence="4">Endoplasmic reticulum membrane</location>
        <topology evidence="4">Peripheral membrane protein</topology>
    </subcellularLocation>
    <subcellularLocation>
        <location evidence="3">Microsome membrane</location>
        <topology evidence="3">Peripheral membrane protein</topology>
    </subcellularLocation>
</comment>
<evidence type="ECO:0000256" key="6">
    <source>
        <dbReference type="ARBA" id="ARBA00022617"/>
    </source>
</evidence>
<evidence type="ECO:0000256" key="1">
    <source>
        <dbReference type="ARBA" id="ARBA00001971"/>
    </source>
</evidence>
<comment type="cofactor">
    <cofactor evidence="1 14">
        <name>heme</name>
        <dbReference type="ChEBI" id="CHEBI:30413"/>
    </cofactor>
</comment>
<keyword evidence="6 14" id="KW-0349">Heme</keyword>
<evidence type="ECO:0000256" key="13">
    <source>
        <dbReference type="ARBA" id="ARBA00023136"/>
    </source>
</evidence>
<dbReference type="InterPro" id="IPR050196">
    <property type="entry name" value="Cytochrome_P450_Monoox"/>
</dbReference>
<evidence type="ECO:0000313" key="17">
    <source>
        <dbReference type="Proteomes" id="UP001152759"/>
    </source>
</evidence>
<dbReference type="GO" id="GO:0005789">
    <property type="term" value="C:endoplasmic reticulum membrane"/>
    <property type="evidence" value="ECO:0007669"/>
    <property type="project" value="UniProtKB-SubCell"/>
</dbReference>
<dbReference type="PRINTS" id="PR00465">
    <property type="entry name" value="EP450IV"/>
</dbReference>
<comment type="similarity">
    <text evidence="5 15">Belongs to the cytochrome P450 family.</text>
</comment>
<feature type="binding site" description="axial binding residue" evidence="14">
    <location>
        <position position="242"/>
    </location>
    <ligand>
        <name>heme</name>
        <dbReference type="ChEBI" id="CHEBI:30413"/>
    </ligand>
    <ligandPart>
        <name>Fe</name>
        <dbReference type="ChEBI" id="CHEBI:18248"/>
    </ligandPart>
</feature>
<dbReference type="GO" id="GO:0004497">
    <property type="term" value="F:monooxygenase activity"/>
    <property type="evidence" value="ECO:0007669"/>
    <property type="project" value="UniProtKB-KW"/>
</dbReference>
<dbReference type="EMBL" id="OU963869">
    <property type="protein sequence ID" value="CAH0394516.1"/>
    <property type="molecule type" value="Genomic_DNA"/>
</dbReference>
<evidence type="ECO:0000313" key="16">
    <source>
        <dbReference type="EMBL" id="CAH0394516.1"/>
    </source>
</evidence>
<dbReference type="Gene3D" id="1.10.630.10">
    <property type="entry name" value="Cytochrome P450"/>
    <property type="match status" value="2"/>
</dbReference>
<keyword evidence="11 14" id="KW-0408">Iron</keyword>